<feature type="transmembrane region" description="Helical" evidence="1">
    <location>
        <begin position="81"/>
        <end position="103"/>
    </location>
</feature>
<organism evidence="2 3">
    <name type="scientific">Rhodohalobacter mucosus</name>
    <dbReference type="NCBI Taxonomy" id="2079485"/>
    <lineage>
        <taxon>Bacteria</taxon>
        <taxon>Pseudomonadati</taxon>
        <taxon>Balneolota</taxon>
        <taxon>Balneolia</taxon>
        <taxon>Balneolales</taxon>
        <taxon>Balneolaceae</taxon>
        <taxon>Rhodohalobacter</taxon>
    </lineage>
</organism>
<dbReference type="PANTHER" id="PTHR31272">
    <property type="entry name" value="CYTOCHROME C-TYPE BIOGENESIS PROTEIN HI_1454-RELATED"/>
    <property type="match status" value="1"/>
</dbReference>
<feature type="transmembrane region" description="Helical" evidence="1">
    <location>
        <begin position="195"/>
        <end position="216"/>
    </location>
</feature>
<comment type="caution">
    <text evidence="2">The sequence shown here is derived from an EMBL/GenBank/DDBJ whole genome shotgun (WGS) entry which is preliminary data.</text>
</comment>
<keyword evidence="1" id="KW-0472">Membrane</keyword>
<accession>A0A316TV83</accession>
<reference evidence="2 3" key="1">
    <citation type="submission" date="2018-05" db="EMBL/GenBank/DDBJ databases">
        <title>Rhodohalobacter halophilus gen. nov., sp. nov., a moderately halophilic member of the family Balneolaceae.</title>
        <authorList>
            <person name="Liu Z.-W."/>
        </authorList>
    </citation>
    <scope>NUCLEOTIDE SEQUENCE [LARGE SCALE GENOMIC DNA]</scope>
    <source>
        <strain evidence="2 3">8A47</strain>
    </source>
</reference>
<feature type="transmembrane region" description="Helical" evidence="1">
    <location>
        <begin position="12"/>
        <end position="32"/>
    </location>
</feature>
<proteinExistence type="predicted"/>
<feature type="transmembrane region" description="Helical" evidence="1">
    <location>
        <begin position="159"/>
        <end position="183"/>
    </location>
</feature>
<dbReference type="InterPro" id="IPR051790">
    <property type="entry name" value="Cytochrome_c-biogenesis_DsbD"/>
</dbReference>
<dbReference type="Proteomes" id="UP000245533">
    <property type="component" value="Unassembled WGS sequence"/>
</dbReference>
<dbReference type="EMBL" id="QGGB01000007">
    <property type="protein sequence ID" value="PWN06304.1"/>
    <property type="molecule type" value="Genomic_DNA"/>
</dbReference>
<keyword evidence="3" id="KW-1185">Reference proteome</keyword>
<keyword evidence="1" id="KW-1133">Transmembrane helix</keyword>
<dbReference type="RefSeq" id="WP_109647097.1">
    <property type="nucleotide sequence ID" value="NZ_QGGB01000007.1"/>
</dbReference>
<gene>
    <name evidence="2" type="ORF">DDZ15_10805</name>
</gene>
<evidence type="ECO:0000313" key="2">
    <source>
        <dbReference type="EMBL" id="PWN06304.1"/>
    </source>
</evidence>
<dbReference type="AlphaFoldDB" id="A0A316TV83"/>
<keyword evidence="1" id="KW-0812">Transmembrane</keyword>
<sequence length="222" mass="23868">MEFYTFSFMQGVLAFLAPCAVALLPAYITAFISRPENNAPGSRSRFIRGLKLAFLSILGILAVYALAGVFILLAAQVLKAYMKWITMGMGGILIVLGIMMAAGKSVSMTLNVNRTSAGSESKEAFLFGTAYAIGSLGCLFPLFLVVATQAMAAPSVFTGAGYFLAYFGGMSLMMVGAILLSVLARDFLMKFLGKVLPYMETVTGWLLIGAGGYVIYYQMYLF</sequence>
<feature type="transmembrane region" description="Helical" evidence="1">
    <location>
        <begin position="124"/>
        <end position="147"/>
    </location>
</feature>
<evidence type="ECO:0000313" key="3">
    <source>
        <dbReference type="Proteomes" id="UP000245533"/>
    </source>
</evidence>
<protein>
    <submittedName>
        <fullName evidence="2">Uncharacterized protein</fullName>
    </submittedName>
</protein>
<dbReference type="OrthoDB" id="5244297at2"/>
<dbReference type="PANTHER" id="PTHR31272:SF4">
    <property type="entry name" value="CYTOCHROME C-TYPE BIOGENESIS PROTEIN HI_1454-RELATED"/>
    <property type="match status" value="1"/>
</dbReference>
<name>A0A316TV83_9BACT</name>
<feature type="transmembrane region" description="Helical" evidence="1">
    <location>
        <begin position="52"/>
        <end position="75"/>
    </location>
</feature>
<evidence type="ECO:0000256" key="1">
    <source>
        <dbReference type="SAM" id="Phobius"/>
    </source>
</evidence>